<evidence type="ECO:0000256" key="1">
    <source>
        <dbReference type="ARBA" id="ARBA00004571"/>
    </source>
</evidence>
<reference evidence="11" key="1">
    <citation type="journal article" date="2019" name="Int. J. Syst. Evol. Microbiol.">
        <title>The Global Catalogue of Microorganisms (GCM) 10K type strain sequencing project: providing services to taxonomists for standard genome sequencing and annotation.</title>
        <authorList>
            <consortium name="The Broad Institute Genomics Platform"/>
            <consortium name="The Broad Institute Genome Sequencing Center for Infectious Disease"/>
            <person name="Wu L."/>
            <person name="Ma J."/>
        </authorList>
    </citation>
    <scope>NUCLEOTIDE SEQUENCE [LARGE SCALE GENOMIC DNA]</scope>
    <source>
        <strain evidence="11">KCTC 23984</strain>
    </source>
</reference>
<dbReference type="RefSeq" id="WP_377483934.1">
    <property type="nucleotide sequence ID" value="NZ_JBHUOX010000006.1"/>
</dbReference>
<dbReference type="InterPro" id="IPR008969">
    <property type="entry name" value="CarboxyPept-like_regulatory"/>
</dbReference>
<organism evidence="10 11">
    <name type="scientific">Pontibacter toksunensis</name>
    <dbReference type="NCBI Taxonomy" id="1332631"/>
    <lineage>
        <taxon>Bacteria</taxon>
        <taxon>Pseudomonadati</taxon>
        <taxon>Bacteroidota</taxon>
        <taxon>Cytophagia</taxon>
        <taxon>Cytophagales</taxon>
        <taxon>Hymenobacteraceae</taxon>
        <taxon>Pontibacter</taxon>
    </lineage>
</organism>
<dbReference type="EMBL" id="JBHUOX010000006">
    <property type="protein sequence ID" value="MFD3000677.1"/>
    <property type="molecule type" value="Genomic_DNA"/>
</dbReference>
<evidence type="ECO:0000259" key="9">
    <source>
        <dbReference type="Pfam" id="PF07715"/>
    </source>
</evidence>
<gene>
    <name evidence="10" type="ORF">ACFS7Z_09925</name>
</gene>
<dbReference type="SUPFAM" id="SSF56935">
    <property type="entry name" value="Porins"/>
    <property type="match status" value="1"/>
</dbReference>
<comment type="similarity">
    <text evidence="7">Belongs to the TonB-dependent receptor family.</text>
</comment>
<name>A0ABW6BUL5_9BACT</name>
<dbReference type="InterPro" id="IPR036942">
    <property type="entry name" value="Beta-barrel_TonB_sf"/>
</dbReference>
<evidence type="ECO:0000256" key="5">
    <source>
        <dbReference type="ARBA" id="ARBA00023136"/>
    </source>
</evidence>
<dbReference type="Gene3D" id="2.40.170.20">
    <property type="entry name" value="TonB-dependent receptor, beta-barrel domain"/>
    <property type="match status" value="1"/>
</dbReference>
<comment type="subcellular location">
    <subcellularLocation>
        <location evidence="1 7">Cell outer membrane</location>
        <topology evidence="1 7">Multi-pass membrane protein</topology>
    </subcellularLocation>
</comment>
<protein>
    <submittedName>
        <fullName evidence="10">SusC/RagA family TonB-linked outer membrane protein</fullName>
    </submittedName>
</protein>
<keyword evidence="8" id="KW-0732">Signal</keyword>
<evidence type="ECO:0000313" key="11">
    <source>
        <dbReference type="Proteomes" id="UP001597641"/>
    </source>
</evidence>
<dbReference type="PROSITE" id="PS52016">
    <property type="entry name" value="TONB_DEPENDENT_REC_3"/>
    <property type="match status" value="1"/>
</dbReference>
<feature type="signal peptide" evidence="8">
    <location>
        <begin position="1"/>
        <end position="27"/>
    </location>
</feature>
<accession>A0ABW6BUL5</accession>
<evidence type="ECO:0000256" key="2">
    <source>
        <dbReference type="ARBA" id="ARBA00022448"/>
    </source>
</evidence>
<keyword evidence="4 7" id="KW-0812">Transmembrane</keyword>
<keyword evidence="2 7" id="KW-0813">Transport</keyword>
<evidence type="ECO:0000256" key="4">
    <source>
        <dbReference type="ARBA" id="ARBA00022692"/>
    </source>
</evidence>
<keyword evidence="3 7" id="KW-1134">Transmembrane beta strand</keyword>
<dbReference type="InterPro" id="IPR037066">
    <property type="entry name" value="Plug_dom_sf"/>
</dbReference>
<evidence type="ECO:0000313" key="10">
    <source>
        <dbReference type="EMBL" id="MFD3000677.1"/>
    </source>
</evidence>
<evidence type="ECO:0000256" key="8">
    <source>
        <dbReference type="SAM" id="SignalP"/>
    </source>
</evidence>
<dbReference type="Proteomes" id="UP001597641">
    <property type="component" value="Unassembled WGS sequence"/>
</dbReference>
<dbReference type="NCBIfam" id="TIGR04056">
    <property type="entry name" value="OMP_RagA_SusC"/>
    <property type="match status" value="1"/>
</dbReference>
<feature type="domain" description="TonB-dependent receptor plug" evidence="9">
    <location>
        <begin position="121"/>
        <end position="227"/>
    </location>
</feature>
<keyword evidence="11" id="KW-1185">Reference proteome</keyword>
<evidence type="ECO:0000256" key="3">
    <source>
        <dbReference type="ARBA" id="ARBA00022452"/>
    </source>
</evidence>
<sequence>MRHALLKKTKFLLTLLFVFTATLGAFSQGFSVAGRVVDENGTGLPGVTVVLKGTSTATPTDTEGNYQLSVPNGDGTLTFSFIGYRPQDVPIKGRSTVNVSLAPDQQALEEVVVIGYGTAKRQDLTGAVTSMAAKEIEKIPVSNIAEAMTGRMAGVQVTTTDGAPGAEIVIRVRGGGSVTQDNSPLYIVDGFPVSSINDIAPADIASIDILKDAASAAIYGARGANGVVIITTKTAKSGKTSVSYNGYAQARSLPRKLEVLSPYEFVLAQYEYARLRGNTDLENFTRYFGVYEDLELYKRQRGTDWQEELFGDPAISQFHNLSVTGGTDKTKMSLSVTHNKDEGLMIGSAYERTYLNFKLNHEISSALKIDLASRFSNTNIDGAGTSGSSSIRISDGITTRPVNGIADAIEIDPSTTVGADDDYDQFLRSLISPTELAAQDYRNRLTKTLNMSAAMSWFITNNLLYRSEFGADFVFGENKRFFGPLTGESRNVGGNLPLGEITNSQGQKYRWANTLNYTFKADDIHDLNLLVGQEVIQSAGFSRFQRAKYFAEHLEPEVLFANMALGTPDRQSTNVDVDDHLLSFFGRANYQLKNRYLLTLTLRADGSSKFGPGNQWGIFPAAAAAWRVSEEDFMQSFPLVSDLKMRLSYGKAGNNRIFDNAFRRTYAISDNRTIGFGDVAQPYYVAASNVLVNPDLRWETTVTRNAGLDFGLFDNRLSGTFDVYWNTTKDLLVESDIPAYLGYTKQLRNIGQTSNKGWELGLNGSIVETENFTLSGTFNVGVNRSNIDKLDGVESRAFMSNWAGTDLKGQDDYRLNVGQNVGLMYGFVNDGYYTVDDFQSYDPARGVYILKEGVPNVASYLGGISLRPGVMKLRDLDGDGVITADGDRQIIGNATPKHSGGFGLNATFKGFDFSTFFNWVYGNDVYNTGKISFNMLHRTTYGNMLNTVNYENRFHYINQAGELVTDLEELRALNANATIWSPFSMGNASPVMNSWAVEDGSFLRLSNVTLGYTLPNPLTSKVGIKQLRVYGTVYNAWLWTNYSGYDPEVSATRSSSYAALTPGVDYSAYPKSRTYTVGVNLNF</sequence>
<dbReference type="InterPro" id="IPR012910">
    <property type="entry name" value="Plug_dom"/>
</dbReference>
<evidence type="ECO:0000256" key="6">
    <source>
        <dbReference type="ARBA" id="ARBA00023237"/>
    </source>
</evidence>
<proteinExistence type="inferred from homology"/>
<dbReference type="SUPFAM" id="SSF49464">
    <property type="entry name" value="Carboxypeptidase regulatory domain-like"/>
    <property type="match status" value="1"/>
</dbReference>
<dbReference type="Gene3D" id="2.170.130.10">
    <property type="entry name" value="TonB-dependent receptor, plug domain"/>
    <property type="match status" value="1"/>
</dbReference>
<feature type="chain" id="PRO_5045733792" evidence="8">
    <location>
        <begin position="28"/>
        <end position="1083"/>
    </location>
</feature>
<dbReference type="InterPro" id="IPR023997">
    <property type="entry name" value="TonB-dep_OMP_SusC/RagA_CS"/>
</dbReference>
<dbReference type="Pfam" id="PF13715">
    <property type="entry name" value="CarbopepD_reg_2"/>
    <property type="match status" value="1"/>
</dbReference>
<dbReference type="Gene3D" id="2.60.40.1120">
    <property type="entry name" value="Carboxypeptidase-like, regulatory domain"/>
    <property type="match status" value="1"/>
</dbReference>
<evidence type="ECO:0000256" key="7">
    <source>
        <dbReference type="PROSITE-ProRule" id="PRU01360"/>
    </source>
</evidence>
<dbReference type="InterPro" id="IPR039426">
    <property type="entry name" value="TonB-dep_rcpt-like"/>
</dbReference>
<keyword evidence="6 7" id="KW-0998">Cell outer membrane</keyword>
<dbReference type="InterPro" id="IPR023996">
    <property type="entry name" value="TonB-dep_OMP_SusC/RagA"/>
</dbReference>
<dbReference type="Pfam" id="PF07715">
    <property type="entry name" value="Plug"/>
    <property type="match status" value="1"/>
</dbReference>
<keyword evidence="5 7" id="KW-0472">Membrane</keyword>
<comment type="caution">
    <text evidence="10">The sequence shown here is derived from an EMBL/GenBank/DDBJ whole genome shotgun (WGS) entry which is preliminary data.</text>
</comment>
<dbReference type="NCBIfam" id="TIGR04057">
    <property type="entry name" value="SusC_RagA_signa"/>
    <property type="match status" value="1"/>
</dbReference>